<keyword evidence="5" id="KW-1185">Reference proteome</keyword>
<proteinExistence type="predicted"/>
<comment type="caution">
    <text evidence="4">The sequence shown here is derived from an EMBL/GenBank/DDBJ whole genome shotgun (WGS) entry which is preliminary data.</text>
</comment>
<name>A0ABV9I7W9_9DEIO</name>
<dbReference type="InterPro" id="IPR049544">
    <property type="entry name" value="SoxE-like_C"/>
</dbReference>
<dbReference type="SUPFAM" id="SSF49503">
    <property type="entry name" value="Cupredoxins"/>
    <property type="match status" value="1"/>
</dbReference>
<evidence type="ECO:0000313" key="5">
    <source>
        <dbReference type="Proteomes" id="UP001595952"/>
    </source>
</evidence>
<evidence type="ECO:0000259" key="3">
    <source>
        <dbReference type="Pfam" id="PF06525"/>
    </source>
</evidence>
<sequence>MKKPVMTAFLLASSALAQTSGTGAAPMTGMAMPPTIKADSAKKTVQVTFVAGHGTTNNGLNYNGDAKGEKTLTVPLGWTVEVTLNNTGRMPHDFAVIAGSTLPANPFTARLAFPNAATTVVPPAGSTAAPAKFIANRPGTYFILCRVGKHAQNGMYVKMQVVNGAKAVTYQ</sequence>
<dbReference type="PROSITE" id="PS00079">
    <property type="entry name" value="MULTICOPPER_OXIDASE1"/>
    <property type="match status" value="1"/>
</dbReference>
<keyword evidence="2" id="KW-0732">Signal</keyword>
<evidence type="ECO:0000256" key="2">
    <source>
        <dbReference type="SAM" id="SignalP"/>
    </source>
</evidence>
<keyword evidence="1" id="KW-0479">Metal-binding</keyword>
<organism evidence="4 5">
    <name type="scientific">Deinococcus hohokamensis</name>
    <dbReference type="NCBI Taxonomy" id="309883"/>
    <lineage>
        <taxon>Bacteria</taxon>
        <taxon>Thermotogati</taxon>
        <taxon>Deinococcota</taxon>
        <taxon>Deinococci</taxon>
        <taxon>Deinococcales</taxon>
        <taxon>Deinococcaceae</taxon>
        <taxon>Deinococcus</taxon>
    </lineage>
</organism>
<evidence type="ECO:0000313" key="4">
    <source>
        <dbReference type="EMBL" id="MFC4638417.1"/>
    </source>
</evidence>
<accession>A0ABV9I7W9</accession>
<gene>
    <name evidence="4" type="ORF">ACFO0D_08665</name>
</gene>
<dbReference type="RefSeq" id="WP_380061422.1">
    <property type="nucleotide sequence ID" value="NZ_JBHSEI010000005.1"/>
</dbReference>
<dbReference type="InterPro" id="IPR008972">
    <property type="entry name" value="Cupredoxin"/>
</dbReference>
<feature type="signal peptide" evidence="2">
    <location>
        <begin position="1"/>
        <end position="17"/>
    </location>
</feature>
<dbReference type="InterPro" id="IPR033138">
    <property type="entry name" value="Cu_oxidase_CS"/>
</dbReference>
<dbReference type="Proteomes" id="UP001595952">
    <property type="component" value="Unassembled WGS sequence"/>
</dbReference>
<dbReference type="EMBL" id="JBHSEI010000005">
    <property type="protein sequence ID" value="MFC4638417.1"/>
    <property type="molecule type" value="Genomic_DNA"/>
</dbReference>
<reference evidence="5" key="1">
    <citation type="journal article" date="2019" name="Int. J. Syst. Evol. Microbiol.">
        <title>The Global Catalogue of Microorganisms (GCM) 10K type strain sequencing project: providing services to taxonomists for standard genome sequencing and annotation.</title>
        <authorList>
            <consortium name="The Broad Institute Genomics Platform"/>
            <consortium name="The Broad Institute Genome Sequencing Center for Infectious Disease"/>
            <person name="Wu L."/>
            <person name="Ma J."/>
        </authorList>
    </citation>
    <scope>NUCLEOTIDE SEQUENCE [LARGE SCALE GENOMIC DNA]</scope>
    <source>
        <strain evidence="5">CCUG 55995</strain>
    </source>
</reference>
<evidence type="ECO:0000256" key="1">
    <source>
        <dbReference type="ARBA" id="ARBA00022723"/>
    </source>
</evidence>
<feature type="chain" id="PRO_5045534909" evidence="2">
    <location>
        <begin position="18"/>
        <end position="171"/>
    </location>
</feature>
<feature type="domain" description="Sulfocyanin-like C-terminal" evidence="3">
    <location>
        <begin position="35"/>
        <end position="102"/>
    </location>
</feature>
<protein>
    <submittedName>
        <fullName evidence="4">Sulfocyanin-like copper-binding protein</fullName>
    </submittedName>
</protein>
<dbReference type="Pfam" id="PF06525">
    <property type="entry name" value="SoxE"/>
    <property type="match status" value="1"/>
</dbReference>
<dbReference type="Gene3D" id="2.60.40.420">
    <property type="entry name" value="Cupredoxins - blue copper proteins"/>
    <property type="match status" value="1"/>
</dbReference>